<dbReference type="Proteomes" id="UP000246004">
    <property type="component" value="Unassembled WGS sequence"/>
</dbReference>
<keyword evidence="4" id="KW-0408">Iron</keyword>
<organism evidence="10 11">
    <name type="scientific">Methanosphaera cuniculi</name>
    <dbReference type="NCBI Taxonomy" id="1077256"/>
    <lineage>
        <taxon>Archaea</taxon>
        <taxon>Methanobacteriati</taxon>
        <taxon>Methanobacteriota</taxon>
        <taxon>Methanomada group</taxon>
        <taxon>Methanobacteria</taxon>
        <taxon>Methanobacteriales</taxon>
        <taxon>Methanobacteriaceae</taxon>
        <taxon>Methanosphaera</taxon>
    </lineage>
</organism>
<gene>
    <name evidence="10" type="ORF">MSCUN_05980</name>
</gene>
<comment type="similarity">
    <text evidence="6">Belongs to the FrhB family.</text>
</comment>
<evidence type="ECO:0000256" key="1">
    <source>
        <dbReference type="ARBA" id="ARBA00001974"/>
    </source>
</evidence>
<dbReference type="GO" id="GO:0052592">
    <property type="term" value="F:oxidoreductase activity, acting on CH or CH2 groups, with an iron-sulfur protein as acceptor"/>
    <property type="evidence" value="ECO:0007669"/>
    <property type="project" value="TreeGrafter"/>
</dbReference>
<comment type="caution">
    <text evidence="10">The sequence shown here is derived from an EMBL/GenBank/DDBJ whole genome shotgun (WGS) entry which is preliminary data.</text>
</comment>
<evidence type="ECO:0000256" key="5">
    <source>
        <dbReference type="ARBA" id="ARBA00023014"/>
    </source>
</evidence>
<dbReference type="InterPro" id="IPR045220">
    <property type="entry name" value="FRHB/FDHB/HCAR-like"/>
</dbReference>
<evidence type="ECO:0000256" key="7">
    <source>
        <dbReference type="NCBIfam" id="TIGR03289"/>
    </source>
</evidence>
<dbReference type="InterPro" id="IPR017679">
    <property type="entry name" value="FrhB_archaea"/>
</dbReference>
<dbReference type="AlphaFoldDB" id="A0A2V2BRA9"/>
<evidence type="ECO:0000256" key="2">
    <source>
        <dbReference type="ARBA" id="ARBA00022723"/>
    </source>
</evidence>
<dbReference type="NCBIfam" id="TIGR03289">
    <property type="entry name" value="frhB"/>
    <property type="match status" value="1"/>
</dbReference>
<dbReference type="GO" id="GO:0051536">
    <property type="term" value="F:iron-sulfur cluster binding"/>
    <property type="evidence" value="ECO:0007669"/>
    <property type="project" value="UniProtKB-KW"/>
</dbReference>
<evidence type="ECO:0000313" key="10">
    <source>
        <dbReference type="EMBL" id="PWL08519.1"/>
    </source>
</evidence>
<protein>
    <recommendedName>
        <fullName evidence="7">Coenzyme F420 hydrogenase subunit beta</fullName>
        <ecNumber evidence="7">1.12.98.1</ecNumber>
    </recommendedName>
</protein>
<feature type="domain" description="Coenzyme F420 hydrogenase/dehydrogenase beta subunit N-terminal" evidence="8">
    <location>
        <begin position="16"/>
        <end position="92"/>
    </location>
</feature>
<evidence type="ECO:0000259" key="8">
    <source>
        <dbReference type="Pfam" id="PF04422"/>
    </source>
</evidence>
<comment type="cofactor">
    <cofactor evidence="1">
        <name>FAD</name>
        <dbReference type="ChEBI" id="CHEBI:57692"/>
    </cofactor>
</comment>
<accession>A0A2V2BRA9</accession>
<dbReference type="PANTHER" id="PTHR31332:SF6">
    <property type="entry name" value="FORMATE DEHYDROGENASE SUBUNIT BETA"/>
    <property type="match status" value="1"/>
</dbReference>
<dbReference type="Pfam" id="PF04432">
    <property type="entry name" value="FrhB_FdhB_C"/>
    <property type="match status" value="1"/>
</dbReference>
<evidence type="ECO:0000256" key="6">
    <source>
        <dbReference type="ARBA" id="ARBA00038369"/>
    </source>
</evidence>
<dbReference type="PANTHER" id="PTHR31332">
    <property type="entry name" value="7-HYDROXYMETHYL CHLOROPHYLL A REDUCTASE, CHLOROPLASTIC"/>
    <property type="match status" value="1"/>
</dbReference>
<dbReference type="InterPro" id="IPR007525">
    <property type="entry name" value="FrhB_FdhB_C"/>
</dbReference>
<dbReference type="Pfam" id="PF04422">
    <property type="entry name" value="FrhB_FdhB_N"/>
    <property type="match status" value="1"/>
</dbReference>
<keyword evidence="5" id="KW-0411">Iron-sulfur</keyword>
<evidence type="ECO:0000256" key="4">
    <source>
        <dbReference type="ARBA" id="ARBA00023004"/>
    </source>
</evidence>
<dbReference type="EMBL" id="LWMS01000014">
    <property type="protein sequence ID" value="PWL08519.1"/>
    <property type="molecule type" value="Genomic_DNA"/>
</dbReference>
<reference evidence="10 11" key="1">
    <citation type="submission" date="2016-04" db="EMBL/GenBank/DDBJ databases">
        <title>Genome sequence of Methanosphaera cuniculi DSM 4103.</title>
        <authorList>
            <person name="Poehlein A."/>
            <person name="Seedorf H."/>
            <person name="Daniel R."/>
        </authorList>
    </citation>
    <scope>NUCLEOTIDE SEQUENCE [LARGE SCALE GENOMIC DNA]</scope>
    <source>
        <strain evidence="10 11">DSM 4103</strain>
    </source>
</reference>
<evidence type="ECO:0000313" key="11">
    <source>
        <dbReference type="Proteomes" id="UP000246004"/>
    </source>
</evidence>
<dbReference type="InterPro" id="IPR007516">
    <property type="entry name" value="Co_F420_Hydgase/DH_bsu_N"/>
</dbReference>
<evidence type="ECO:0000256" key="3">
    <source>
        <dbReference type="ARBA" id="ARBA00023002"/>
    </source>
</evidence>
<sequence>MNITNDPILGSYEEIITVRAVDKKVLKKSQDGGIVTTLLSFALEDGMIDGTIVAAPSDDPWKPEPLVATTKKEILKGAGTKYTMCPNVSLLKEATREYGLEKIGTIGTPCQIMGIRKLQSYPMGFRNVSENIALVLGIYCMENFPYESIRTFVEDTVGVPLSKVTKLDISKGKLFITYTDGEGSIPLKKTHGFEQTGCNYCLDYLGELSDASCGSVGAKPGWSTIFKRTNKGKTLVDRAIEEGEIEVTETNPGKFGIEMLEKLSKQKKTKNQKNIDKKLDLGLNIPFKHSRDKTDVYENR</sequence>
<dbReference type="GO" id="GO:0016151">
    <property type="term" value="F:nickel cation binding"/>
    <property type="evidence" value="ECO:0007669"/>
    <property type="project" value="InterPro"/>
</dbReference>
<dbReference type="NCBIfam" id="NF006807">
    <property type="entry name" value="PRK09325.1"/>
    <property type="match status" value="1"/>
</dbReference>
<name>A0A2V2BRA9_9EURY</name>
<keyword evidence="3" id="KW-0560">Oxidoreductase</keyword>
<dbReference type="EC" id="1.12.98.1" evidence="7"/>
<dbReference type="GO" id="GO:0050660">
    <property type="term" value="F:flavin adenine dinucleotide binding"/>
    <property type="evidence" value="ECO:0007669"/>
    <property type="project" value="InterPro"/>
</dbReference>
<dbReference type="GO" id="GO:0050454">
    <property type="term" value="F:coenzyme F420 hydrogenase activity"/>
    <property type="evidence" value="ECO:0007669"/>
    <property type="project" value="UniProtKB-EC"/>
</dbReference>
<evidence type="ECO:0000259" key="9">
    <source>
        <dbReference type="Pfam" id="PF04432"/>
    </source>
</evidence>
<dbReference type="Gene3D" id="3.10.450.750">
    <property type="match status" value="1"/>
</dbReference>
<feature type="domain" description="Coenzyme F420 hydrogenase/dehydrogenase beta subunit C-terminal" evidence="9">
    <location>
        <begin position="101"/>
        <end position="251"/>
    </location>
</feature>
<proteinExistence type="inferred from homology"/>
<dbReference type="RefSeq" id="WP_338041734.1">
    <property type="nucleotide sequence ID" value="NZ_LMVN01000021.1"/>
</dbReference>
<keyword evidence="2" id="KW-0479">Metal-binding</keyword>